<dbReference type="Pfam" id="PF00501">
    <property type="entry name" value="AMP-binding"/>
    <property type="match status" value="1"/>
</dbReference>
<dbReference type="PANTHER" id="PTHR24096">
    <property type="entry name" value="LONG-CHAIN-FATTY-ACID--COA LIGASE"/>
    <property type="match status" value="1"/>
</dbReference>
<dbReference type="PROSITE" id="PS00455">
    <property type="entry name" value="AMP_BINDING"/>
    <property type="match status" value="1"/>
</dbReference>
<feature type="domain" description="AMP-binding enzyme C-terminal" evidence="2">
    <location>
        <begin position="529"/>
        <end position="611"/>
    </location>
</feature>
<protein>
    <submittedName>
        <fullName evidence="3">Related to 4-coumarate--CoA ligase</fullName>
    </submittedName>
</protein>
<dbReference type="GO" id="GO:0019748">
    <property type="term" value="P:secondary metabolic process"/>
    <property type="evidence" value="ECO:0007669"/>
    <property type="project" value="TreeGrafter"/>
</dbReference>
<dbReference type="Proteomes" id="UP001187682">
    <property type="component" value="Unassembled WGS sequence"/>
</dbReference>
<evidence type="ECO:0000259" key="1">
    <source>
        <dbReference type="Pfam" id="PF00501"/>
    </source>
</evidence>
<dbReference type="Pfam" id="PF13193">
    <property type="entry name" value="AMP-binding_C"/>
    <property type="match status" value="1"/>
</dbReference>
<dbReference type="InterPro" id="IPR020845">
    <property type="entry name" value="AMP-binding_CS"/>
</dbReference>
<evidence type="ECO:0000259" key="2">
    <source>
        <dbReference type="Pfam" id="PF13193"/>
    </source>
</evidence>
<accession>A0AAE8MT60</accession>
<dbReference type="Gene3D" id="3.40.50.12780">
    <property type="entry name" value="N-terminal domain of ligase-like"/>
    <property type="match status" value="1"/>
</dbReference>
<dbReference type="Gene3D" id="3.30.300.30">
    <property type="match status" value="1"/>
</dbReference>
<dbReference type="GO" id="GO:0016405">
    <property type="term" value="F:CoA-ligase activity"/>
    <property type="evidence" value="ECO:0007669"/>
    <property type="project" value="TreeGrafter"/>
</dbReference>
<dbReference type="SUPFAM" id="SSF56801">
    <property type="entry name" value="Acetyl-CoA synthetase-like"/>
    <property type="match status" value="1"/>
</dbReference>
<feature type="domain" description="AMP-dependent synthetase/ligase" evidence="1">
    <location>
        <begin position="52"/>
        <end position="469"/>
    </location>
</feature>
<dbReference type="InterPro" id="IPR042099">
    <property type="entry name" value="ANL_N_sf"/>
</dbReference>
<reference evidence="3" key="1">
    <citation type="submission" date="2018-03" db="EMBL/GenBank/DDBJ databases">
        <authorList>
            <person name="Guldener U."/>
        </authorList>
    </citation>
    <scope>NUCLEOTIDE SEQUENCE</scope>
</reference>
<organism evidence="3 4">
    <name type="scientific">Cephalotrichum gorgonifer</name>
    <dbReference type="NCBI Taxonomy" id="2041049"/>
    <lineage>
        <taxon>Eukaryota</taxon>
        <taxon>Fungi</taxon>
        <taxon>Dikarya</taxon>
        <taxon>Ascomycota</taxon>
        <taxon>Pezizomycotina</taxon>
        <taxon>Sordariomycetes</taxon>
        <taxon>Hypocreomycetidae</taxon>
        <taxon>Microascales</taxon>
        <taxon>Microascaceae</taxon>
        <taxon>Cephalotrichum</taxon>
    </lineage>
</organism>
<dbReference type="InterPro" id="IPR045851">
    <property type="entry name" value="AMP-bd_C_sf"/>
</dbReference>
<evidence type="ECO:0000313" key="3">
    <source>
        <dbReference type="EMBL" id="SPN99235.1"/>
    </source>
</evidence>
<dbReference type="AlphaFoldDB" id="A0AAE8MT60"/>
<dbReference type="InterPro" id="IPR025110">
    <property type="entry name" value="AMP-bd_C"/>
</dbReference>
<proteinExistence type="predicted"/>
<gene>
    <name evidence="3" type="ORF">DNG_02272</name>
</gene>
<dbReference type="EMBL" id="ONZQ02000002">
    <property type="protein sequence ID" value="SPN99235.1"/>
    <property type="molecule type" value="Genomic_DNA"/>
</dbReference>
<comment type="caution">
    <text evidence="3">The sequence shown here is derived from an EMBL/GenBank/DDBJ whole genome shotgun (WGS) entry which is preliminary data.</text>
</comment>
<keyword evidence="3" id="KW-0436">Ligase</keyword>
<sequence>MAGAETKQVAISGFTPKEFPAHNIFDWVTGDSFQRQEFLPASHRVPPIEGSRPIFIDHKSGRALTQSQIQSDSLALAAGLQSLGLSPTDIHTLPPTATCPRPEIAPVVLIQLPNSLPFSPIALGTFASGLTATLVSPALTGSEISWILQNARPRVIITSTTCLAAMREAIRLQEDAAYFASVPVFTVDVANGTYPLPEAQKQKHAGSAADPRPWTDLLTLAPPLARAVQLPGAHASNRTAVILWSSGTSGRSKGVLISHNALNFSVGSIWHDADYARPGTRQVWLGYVPFYHVFGLCNILLLSTCIGATVHVMSSFNLEAVLQAVPRFGVTYFHMAPPVAVMLSKAAVVEKYAARDASGKNAFSTVVAGVTGGAPLGHDIVVQVYKRLGFRVKMGYGLSEACSTTVQHGIDEASMHAHAGDSGAPHWGVEVMIAPRDQTYPSPGPLKPAPINTEGEILIRCPGIMSSYLPIGGVTTSAPDMSVTSEALTPEGWFRTGDVGTLDAAGHLRITDRLKELIKVRAFQVAPAELEAILSSDEEVADAGVVGVYDKDEATEWPRAFVVSRKERSETELRELAARLKTLVEGKTARYKWLVGGVVFVEQIPKSPSGKILRRVMKDGGVKGFEVKLYEKKKRDEKKRDSKL</sequence>
<dbReference type="PANTHER" id="PTHR24096:SF295">
    <property type="entry name" value="ACETYL-COA SYNTHETASE-LIKE PROTEIN"/>
    <property type="match status" value="1"/>
</dbReference>
<keyword evidence="4" id="KW-1185">Reference proteome</keyword>
<evidence type="ECO:0000313" key="4">
    <source>
        <dbReference type="Proteomes" id="UP001187682"/>
    </source>
</evidence>
<name>A0AAE8MT60_9PEZI</name>
<dbReference type="InterPro" id="IPR000873">
    <property type="entry name" value="AMP-dep_synth/lig_dom"/>
</dbReference>